<dbReference type="GO" id="GO:0015630">
    <property type="term" value="C:microtubule cytoskeleton"/>
    <property type="evidence" value="ECO:0007669"/>
    <property type="project" value="UniProtKB-UniRule"/>
</dbReference>
<dbReference type="InterPro" id="IPR000435">
    <property type="entry name" value="Tektins"/>
</dbReference>
<keyword evidence="3" id="KW-0966">Cell projection</keyword>
<evidence type="ECO:0000313" key="6">
    <source>
        <dbReference type="Proteomes" id="UP001044222"/>
    </source>
</evidence>
<accession>A0A9D3RU16</accession>
<dbReference type="GO" id="GO:0060294">
    <property type="term" value="P:cilium movement involved in cell motility"/>
    <property type="evidence" value="ECO:0007669"/>
    <property type="project" value="UniProtKB-UniRule"/>
</dbReference>
<dbReference type="PANTHER" id="PTHR19960:SF7">
    <property type="entry name" value="TEKTIN"/>
    <property type="match status" value="1"/>
</dbReference>
<comment type="subcellular location">
    <subcellularLocation>
        <location evidence="3">Cytoplasm</location>
        <location evidence="3">Cytoskeleton</location>
        <location evidence="3">Cilium axoneme</location>
    </subcellularLocation>
</comment>
<proteinExistence type="inferred from homology"/>
<dbReference type="AlphaFoldDB" id="A0A9D3RU16"/>
<dbReference type="EMBL" id="JAFIRN010000009">
    <property type="protein sequence ID" value="KAG5842970.1"/>
    <property type="molecule type" value="Genomic_DNA"/>
</dbReference>
<keyword evidence="3" id="KW-0969">Cilium</keyword>
<dbReference type="PANTHER" id="PTHR19960">
    <property type="entry name" value="TEKTIN"/>
    <property type="match status" value="1"/>
</dbReference>
<reference evidence="5" key="1">
    <citation type="submission" date="2021-01" db="EMBL/GenBank/DDBJ databases">
        <title>A chromosome-scale assembly of European eel, Anguilla anguilla.</title>
        <authorList>
            <person name="Henkel C."/>
            <person name="Jong-Raadsen S.A."/>
            <person name="Dufour S."/>
            <person name="Weltzien F.-A."/>
            <person name="Palstra A.P."/>
            <person name="Pelster B."/>
            <person name="Spaink H.P."/>
            <person name="Van Den Thillart G.E."/>
            <person name="Jansen H."/>
            <person name="Zahm M."/>
            <person name="Klopp C."/>
            <person name="Cedric C."/>
            <person name="Louis A."/>
            <person name="Berthelot C."/>
            <person name="Parey E."/>
            <person name="Roest Crollius H."/>
            <person name="Montfort J."/>
            <person name="Robinson-Rechavi M."/>
            <person name="Bucao C."/>
            <person name="Bouchez O."/>
            <person name="Gislard M."/>
            <person name="Lluch J."/>
            <person name="Milhes M."/>
            <person name="Lampietro C."/>
            <person name="Lopez Roques C."/>
            <person name="Donnadieu C."/>
            <person name="Braasch I."/>
            <person name="Desvignes T."/>
            <person name="Postlethwait J."/>
            <person name="Bobe J."/>
            <person name="Guiguen Y."/>
            <person name="Dirks R."/>
        </authorList>
    </citation>
    <scope>NUCLEOTIDE SEQUENCE</scope>
    <source>
        <strain evidence="5">Tag_6206</strain>
        <tissue evidence="5">Liver</tissue>
    </source>
</reference>
<evidence type="ECO:0000313" key="5">
    <source>
        <dbReference type="EMBL" id="KAG5842970.1"/>
    </source>
</evidence>
<feature type="coiled-coil region" evidence="4">
    <location>
        <begin position="386"/>
        <end position="420"/>
    </location>
</feature>
<name>A0A9D3RU16_ANGAN</name>
<dbReference type="Proteomes" id="UP001044222">
    <property type="component" value="Chromosome 9"/>
</dbReference>
<keyword evidence="4" id="KW-0175">Coiled coil</keyword>
<comment type="caution">
    <text evidence="5">The sequence shown here is derived from an EMBL/GenBank/DDBJ whole genome shotgun (WGS) entry which is preliminary data.</text>
</comment>
<dbReference type="GO" id="GO:0005634">
    <property type="term" value="C:nucleus"/>
    <property type="evidence" value="ECO:0007669"/>
    <property type="project" value="TreeGrafter"/>
</dbReference>
<keyword evidence="2" id="KW-0963">Cytoplasm</keyword>
<comment type="similarity">
    <text evidence="1 3">Belongs to the tektin family.</text>
</comment>
<organism evidence="5 6">
    <name type="scientific">Anguilla anguilla</name>
    <name type="common">European freshwater eel</name>
    <name type="synonym">Muraena anguilla</name>
    <dbReference type="NCBI Taxonomy" id="7936"/>
    <lineage>
        <taxon>Eukaryota</taxon>
        <taxon>Metazoa</taxon>
        <taxon>Chordata</taxon>
        <taxon>Craniata</taxon>
        <taxon>Vertebrata</taxon>
        <taxon>Euteleostomi</taxon>
        <taxon>Actinopterygii</taxon>
        <taxon>Neopterygii</taxon>
        <taxon>Teleostei</taxon>
        <taxon>Anguilliformes</taxon>
        <taxon>Anguillidae</taxon>
        <taxon>Anguilla</taxon>
    </lineage>
</organism>
<keyword evidence="6" id="KW-1185">Reference proteome</keyword>
<feature type="coiled-coil region" evidence="4">
    <location>
        <begin position="320"/>
        <end position="354"/>
    </location>
</feature>
<dbReference type="PRINTS" id="PR00511">
    <property type="entry name" value="TEKTIN"/>
</dbReference>
<dbReference type="Pfam" id="PF03148">
    <property type="entry name" value="Tektin"/>
    <property type="match status" value="1"/>
</dbReference>
<evidence type="ECO:0000256" key="2">
    <source>
        <dbReference type="ARBA" id="ARBA00022490"/>
    </source>
</evidence>
<dbReference type="GO" id="GO:0005930">
    <property type="term" value="C:axoneme"/>
    <property type="evidence" value="ECO:0007669"/>
    <property type="project" value="UniProtKB-SubCell"/>
</dbReference>
<keyword evidence="3" id="KW-0282">Flagellum</keyword>
<sequence>MTKPLEEYKNVTWQRTAWLVDQTRADVLSQFRQGDSPSVTVKMATLSIKPGHRYSVPDWETSNRQIADTAGDKRNVSHEVRQEARTLRNETSNKTFWDKSDSSRRLRDRITDLSRWKENLAACAREVDAEMEALTLTKEELERTLAATALPLEVAVECLTLRERRRGTELVNDPVEAELKKEVEVIGGIQRTLQHRISKAFEQICLLQEARHQLTCDIQNKMDALDVDGTCLLLTETSRDISLKPNPILVGACSGVVNHRLRFTSPQQWELFSRSNVSRAQEEMQASQQLRGDMKLTKAQVLIELQAQHMATDFALRKRAHQLERACDEMAWQLKQTKDEMTELEQDIRGLEEDLVAKTAPLKLVHTRLENRTMRPGADLCRDEVHFGLVEEAQQLEATIRALKEKLAQAQHSLQALQQHQACMGEDLSRKQDALTLEQRSLETRQRLVATAQTELTPSAVVPLANSSGRHALDLL</sequence>
<dbReference type="InterPro" id="IPR048256">
    <property type="entry name" value="Tektin-like"/>
</dbReference>
<evidence type="ECO:0000256" key="1">
    <source>
        <dbReference type="ARBA" id="ARBA00007209"/>
    </source>
</evidence>
<protein>
    <recommendedName>
        <fullName evidence="3">Tektin</fullName>
    </recommendedName>
</protein>
<gene>
    <name evidence="5" type="ORF">ANANG_G00183460</name>
</gene>
<evidence type="ECO:0000256" key="4">
    <source>
        <dbReference type="SAM" id="Coils"/>
    </source>
</evidence>
<dbReference type="GO" id="GO:0060271">
    <property type="term" value="P:cilium assembly"/>
    <property type="evidence" value="ECO:0007669"/>
    <property type="project" value="UniProtKB-UniRule"/>
</dbReference>
<evidence type="ECO:0000256" key="3">
    <source>
        <dbReference type="RuleBase" id="RU367040"/>
    </source>
</evidence>